<evidence type="ECO:0000256" key="5">
    <source>
        <dbReference type="SAM" id="MobiDB-lite"/>
    </source>
</evidence>
<evidence type="ECO:0000256" key="1">
    <source>
        <dbReference type="ARBA" id="ARBA00004141"/>
    </source>
</evidence>
<feature type="transmembrane region" description="Helical" evidence="6">
    <location>
        <begin position="270"/>
        <end position="287"/>
    </location>
</feature>
<reference evidence="8" key="1">
    <citation type="submission" date="2021-10" db="EMBL/GenBank/DDBJ databases">
        <title>Tropical sea cucumber genome reveals ecological adaptation and Cuvierian tubules defense mechanism.</title>
        <authorList>
            <person name="Chen T."/>
        </authorList>
    </citation>
    <scope>NUCLEOTIDE SEQUENCE</scope>
    <source>
        <strain evidence="8">Nanhai2018</strain>
        <tissue evidence="8">Muscle</tissue>
    </source>
</reference>
<feature type="domain" description="STAS" evidence="7">
    <location>
        <begin position="536"/>
        <end position="705"/>
    </location>
</feature>
<dbReference type="InterPro" id="IPR001902">
    <property type="entry name" value="SLC26A/SulP_fam"/>
</dbReference>
<evidence type="ECO:0000256" key="6">
    <source>
        <dbReference type="SAM" id="Phobius"/>
    </source>
</evidence>
<dbReference type="AlphaFoldDB" id="A0A9Q1CJC0"/>
<dbReference type="SUPFAM" id="SSF52091">
    <property type="entry name" value="SpoIIaa-like"/>
    <property type="match status" value="1"/>
</dbReference>
<gene>
    <name evidence="8" type="ORF">HOLleu_04960</name>
</gene>
<sequence length="786" mass="87357">MEDEGVPAESISNIDRDVELRHRNSVQVSRPFYSEDEFRKNYEPTQREKESFLSKFKSWVKPDEISKKTVKRFIFGLLPFLDWLPKYGPRKQLLPDVISGFTVGVYRLPQGMAHAILATVPPVYGLYTVFFPAIVYCFFGTSKHISIGSFAVVSIMAGDAADKVIEEISKDKTLSLEEEGAARIQAVVTLAFMVGVIQIILGILHFGILSDYLPEPLIRGFTTGAAIHVFTSQFYKMFGVGVGDVTGPLEILRQYIEFFPNLRGVNTTEVIVSLLAIILMVVVKEVQEKFKKKYKVFKYPIPVELLVIILGTLVSYLMDFETKYGVSVVGTVPTGLPSPSFPNFEYVPYLIVDSIVIAIVAFSIAVSMAYIFGKKYNYEVGANQELFAYGASNFVGSLFQSFPSTASLSRSLVQEVAGCTSQISSFVSALLILVILLWLGPLFQSLPESCLAAIIVVALRGMFRQFRDIKILWKYSKVDMIIWIATFLMVITFGLDIGLFAGIAFGVFTVVVRTQRPPCQILGRIPDTDIYRDVKYFAEAVQLTGIKIFRVQAPFYFSNGRYIKDTIYRKTEVSPPKILRQRAKMAKKTAALENKKKHVYDQEVEMENGITGNGDNVNTSASSPDQQQAVSTHTIILDFGSVSFIDTVGMNTLKAIITEYDEIDVTVIVANVRANIRNTLRKNGMTDTLGLDKMYVSLHDAVICALQQEHRDMLDPTTPTRLRGDSGSLGTGAFSKMGDLQIIDEDGEKHATSHSAAGLSDDGNSQEEVAAGEDEKNPDEDEDTEM</sequence>
<evidence type="ECO:0000313" key="9">
    <source>
        <dbReference type="Proteomes" id="UP001152320"/>
    </source>
</evidence>
<feature type="transmembrane region" description="Helical" evidence="6">
    <location>
        <begin position="484"/>
        <end position="512"/>
    </location>
</feature>
<dbReference type="Pfam" id="PF01740">
    <property type="entry name" value="STAS"/>
    <property type="match status" value="1"/>
</dbReference>
<protein>
    <submittedName>
        <fullName evidence="8">Prestin</fullName>
    </submittedName>
</protein>
<comment type="caution">
    <text evidence="8">The sequence shown here is derived from an EMBL/GenBank/DDBJ whole genome shotgun (WGS) entry which is preliminary data.</text>
</comment>
<dbReference type="Proteomes" id="UP001152320">
    <property type="component" value="Chromosome 2"/>
</dbReference>
<dbReference type="InterPro" id="IPR002645">
    <property type="entry name" value="STAS_dom"/>
</dbReference>
<evidence type="ECO:0000256" key="3">
    <source>
        <dbReference type="ARBA" id="ARBA00022989"/>
    </source>
</evidence>
<dbReference type="InterPro" id="IPR011547">
    <property type="entry name" value="SLC26A/SulP_dom"/>
</dbReference>
<keyword evidence="3 6" id="KW-1133">Transmembrane helix</keyword>
<dbReference type="NCBIfam" id="TIGR00815">
    <property type="entry name" value="sulP"/>
    <property type="match status" value="1"/>
</dbReference>
<organism evidence="8 9">
    <name type="scientific">Holothuria leucospilota</name>
    <name type="common">Black long sea cucumber</name>
    <name type="synonym">Mertensiothuria leucospilota</name>
    <dbReference type="NCBI Taxonomy" id="206669"/>
    <lineage>
        <taxon>Eukaryota</taxon>
        <taxon>Metazoa</taxon>
        <taxon>Echinodermata</taxon>
        <taxon>Eleutherozoa</taxon>
        <taxon>Echinozoa</taxon>
        <taxon>Holothuroidea</taxon>
        <taxon>Aspidochirotacea</taxon>
        <taxon>Aspidochirotida</taxon>
        <taxon>Holothuriidae</taxon>
        <taxon>Holothuria</taxon>
    </lineage>
</organism>
<name>A0A9Q1CJC0_HOLLE</name>
<evidence type="ECO:0000256" key="4">
    <source>
        <dbReference type="ARBA" id="ARBA00023136"/>
    </source>
</evidence>
<evidence type="ECO:0000313" key="8">
    <source>
        <dbReference type="EMBL" id="KAJ8046323.1"/>
    </source>
</evidence>
<dbReference type="InterPro" id="IPR036513">
    <property type="entry name" value="STAS_dom_sf"/>
</dbReference>
<dbReference type="PROSITE" id="PS50801">
    <property type="entry name" value="STAS"/>
    <property type="match status" value="1"/>
</dbReference>
<dbReference type="CDD" id="cd07042">
    <property type="entry name" value="STAS_SulP_like_sulfate_transporter"/>
    <property type="match status" value="1"/>
</dbReference>
<dbReference type="OrthoDB" id="288203at2759"/>
<keyword evidence="9" id="KW-1185">Reference proteome</keyword>
<feature type="transmembrane region" description="Helical" evidence="6">
    <location>
        <begin position="115"/>
        <end position="139"/>
    </location>
</feature>
<feature type="transmembrane region" description="Helical" evidence="6">
    <location>
        <begin position="416"/>
        <end position="439"/>
    </location>
</feature>
<feature type="compositionally biased region" description="Acidic residues" evidence="5">
    <location>
        <begin position="770"/>
        <end position="786"/>
    </location>
</feature>
<evidence type="ECO:0000256" key="2">
    <source>
        <dbReference type="ARBA" id="ARBA00022692"/>
    </source>
</evidence>
<feature type="transmembrane region" description="Helical" evidence="6">
    <location>
        <begin position="445"/>
        <end position="463"/>
    </location>
</feature>
<dbReference type="GO" id="GO:0055085">
    <property type="term" value="P:transmembrane transport"/>
    <property type="evidence" value="ECO:0007669"/>
    <property type="project" value="InterPro"/>
</dbReference>
<keyword evidence="4 6" id="KW-0472">Membrane</keyword>
<keyword evidence="2 6" id="KW-0812">Transmembrane</keyword>
<feature type="transmembrane region" description="Helical" evidence="6">
    <location>
        <begin position="346"/>
        <end position="372"/>
    </location>
</feature>
<dbReference type="Gene3D" id="3.30.750.24">
    <property type="entry name" value="STAS domain"/>
    <property type="match status" value="1"/>
</dbReference>
<dbReference type="EMBL" id="JAIZAY010000002">
    <property type="protein sequence ID" value="KAJ8046323.1"/>
    <property type="molecule type" value="Genomic_DNA"/>
</dbReference>
<comment type="subcellular location">
    <subcellularLocation>
        <location evidence="1">Membrane</location>
        <topology evidence="1">Multi-pass membrane protein</topology>
    </subcellularLocation>
</comment>
<feature type="region of interest" description="Disordered" evidence="5">
    <location>
        <begin position="743"/>
        <end position="786"/>
    </location>
</feature>
<proteinExistence type="predicted"/>
<feature type="transmembrane region" description="Helical" evidence="6">
    <location>
        <begin position="186"/>
        <end position="208"/>
    </location>
</feature>
<evidence type="ECO:0000259" key="7">
    <source>
        <dbReference type="PROSITE" id="PS50801"/>
    </source>
</evidence>
<feature type="transmembrane region" description="Helical" evidence="6">
    <location>
        <begin position="299"/>
        <end position="318"/>
    </location>
</feature>
<dbReference type="GO" id="GO:0016020">
    <property type="term" value="C:membrane"/>
    <property type="evidence" value="ECO:0007669"/>
    <property type="project" value="UniProtKB-SubCell"/>
</dbReference>
<dbReference type="PANTHER" id="PTHR11814">
    <property type="entry name" value="SULFATE TRANSPORTER"/>
    <property type="match status" value="1"/>
</dbReference>
<accession>A0A9Q1CJC0</accession>
<dbReference type="Pfam" id="PF00916">
    <property type="entry name" value="Sulfate_transp"/>
    <property type="match status" value="1"/>
</dbReference>